<gene>
    <name evidence="1" type="ORF">BDV96DRAFT_575127</name>
</gene>
<keyword evidence="2" id="KW-1185">Reference proteome</keyword>
<proteinExistence type="predicted"/>
<accession>A0A6A5Z918</accession>
<reference evidence="1" key="1">
    <citation type="journal article" date="2020" name="Stud. Mycol.">
        <title>101 Dothideomycetes genomes: a test case for predicting lifestyles and emergence of pathogens.</title>
        <authorList>
            <person name="Haridas S."/>
            <person name="Albert R."/>
            <person name="Binder M."/>
            <person name="Bloem J."/>
            <person name="Labutti K."/>
            <person name="Salamov A."/>
            <person name="Andreopoulos B."/>
            <person name="Baker S."/>
            <person name="Barry K."/>
            <person name="Bills G."/>
            <person name="Bluhm B."/>
            <person name="Cannon C."/>
            <person name="Castanera R."/>
            <person name="Culley D."/>
            <person name="Daum C."/>
            <person name="Ezra D."/>
            <person name="Gonzalez J."/>
            <person name="Henrissat B."/>
            <person name="Kuo A."/>
            <person name="Liang C."/>
            <person name="Lipzen A."/>
            <person name="Lutzoni F."/>
            <person name="Magnuson J."/>
            <person name="Mondo S."/>
            <person name="Nolan M."/>
            <person name="Ohm R."/>
            <person name="Pangilinan J."/>
            <person name="Park H.-J."/>
            <person name="Ramirez L."/>
            <person name="Alfaro M."/>
            <person name="Sun H."/>
            <person name="Tritt A."/>
            <person name="Yoshinaga Y."/>
            <person name="Zwiers L.-H."/>
            <person name="Turgeon B."/>
            <person name="Goodwin S."/>
            <person name="Spatafora J."/>
            <person name="Crous P."/>
            <person name="Grigoriev I."/>
        </authorList>
    </citation>
    <scope>NUCLEOTIDE SEQUENCE</scope>
    <source>
        <strain evidence="1">CBS 627.86</strain>
    </source>
</reference>
<dbReference type="AlphaFoldDB" id="A0A6A5Z918"/>
<evidence type="ECO:0000313" key="2">
    <source>
        <dbReference type="Proteomes" id="UP000799770"/>
    </source>
</evidence>
<dbReference type="Proteomes" id="UP000799770">
    <property type="component" value="Unassembled WGS sequence"/>
</dbReference>
<dbReference type="EMBL" id="ML977323">
    <property type="protein sequence ID" value="KAF2115227.1"/>
    <property type="molecule type" value="Genomic_DNA"/>
</dbReference>
<sequence length="343" mass="39403">MVLDSSKNCFGQNNASTGEWFATLQTYQARGLVTTAPYNFLDLPGTDNEVPFIHWILKMVGKLPPDDPARPEEDKLFLRSLFKKHSELVSYFSDNGPRQLEIGMRHLSWLVINWDSRDNIRPQIRGALEIFTSKEVLSDIAVNRRPLLEIKDTFQRFTPQSKSLCLQAIKFSKPEPVLNENIVEDKSVESWLLDKIALGLGDEDFWLGKPTKIAESVRHDTDHAKAEPPVKAYLEAKRPQLTGSKVMKQMYHLASNWKIPNKELVRSALERKQITDGESFAWHLHEKYFCTPGEDLEPEVVEKHIQHWLECKDSTSQNECIHGFHYVDKNSKLPPEPIEKVSA</sequence>
<protein>
    <submittedName>
        <fullName evidence="1">Uncharacterized protein</fullName>
    </submittedName>
</protein>
<evidence type="ECO:0000313" key="1">
    <source>
        <dbReference type="EMBL" id="KAF2115227.1"/>
    </source>
</evidence>
<name>A0A6A5Z918_9PLEO</name>
<organism evidence="1 2">
    <name type="scientific">Lophiotrema nucula</name>
    <dbReference type="NCBI Taxonomy" id="690887"/>
    <lineage>
        <taxon>Eukaryota</taxon>
        <taxon>Fungi</taxon>
        <taxon>Dikarya</taxon>
        <taxon>Ascomycota</taxon>
        <taxon>Pezizomycotina</taxon>
        <taxon>Dothideomycetes</taxon>
        <taxon>Pleosporomycetidae</taxon>
        <taxon>Pleosporales</taxon>
        <taxon>Lophiotremataceae</taxon>
        <taxon>Lophiotrema</taxon>
    </lineage>
</organism>